<organism evidence="2 3">
    <name type="scientific">Pradoshia eiseniae</name>
    <dbReference type="NCBI Taxonomy" id="2064768"/>
    <lineage>
        <taxon>Bacteria</taxon>
        <taxon>Bacillati</taxon>
        <taxon>Bacillota</taxon>
        <taxon>Bacilli</taxon>
        <taxon>Bacillales</taxon>
        <taxon>Bacillaceae</taxon>
        <taxon>Pradoshia</taxon>
    </lineage>
</organism>
<dbReference type="PROSITE" id="PS51819">
    <property type="entry name" value="VOC"/>
    <property type="match status" value="1"/>
</dbReference>
<keyword evidence="2" id="KW-0560">Oxidoreductase</keyword>
<dbReference type="AlphaFoldDB" id="A0A2S7N303"/>
<dbReference type="RefSeq" id="WP_104847504.1">
    <property type="nucleotide sequence ID" value="NZ_PKOZ01000001.1"/>
</dbReference>
<dbReference type="InterPro" id="IPR004360">
    <property type="entry name" value="Glyas_Fos-R_dOase_dom"/>
</dbReference>
<dbReference type="Pfam" id="PF00903">
    <property type="entry name" value="Glyoxalase"/>
    <property type="match status" value="1"/>
</dbReference>
<evidence type="ECO:0000259" key="1">
    <source>
        <dbReference type="PROSITE" id="PS51819"/>
    </source>
</evidence>
<sequence>MDKSLFKGMEGVFIPVKDPTLSMNWYEEKLGFSPIYHEENAAVMKIGEESPTVICLVKTKGHEPMRFPDNSFGVGKYYNFIPARPIEEVHAYMQAMNIKVEDMDGEGDTRFFTFYDPDGNPLGVCQ</sequence>
<reference evidence="2 3" key="1">
    <citation type="submission" date="2017-12" db="EMBL/GenBank/DDBJ databases">
        <title>Taxonomic description and draft genome of Pradoshia cofamensis Gen. nov., sp. nov., a thermotolerant bacillale isolated from anterior gut of earthworm Eisenia fetida.</title>
        <authorList>
            <person name="Saha T."/>
            <person name="Chakraborty R."/>
        </authorList>
    </citation>
    <scope>NUCLEOTIDE SEQUENCE [LARGE SCALE GENOMIC DNA]</scope>
    <source>
        <strain evidence="2 3">EAG3</strain>
    </source>
</reference>
<dbReference type="Gene3D" id="3.10.180.10">
    <property type="entry name" value="2,3-Dihydroxybiphenyl 1,2-Dioxygenase, domain 1"/>
    <property type="match status" value="1"/>
</dbReference>
<evidence type="ECO:0000313" key="2">
    <source>
        <dbReference type="EMBL" id="PQD96404.1"/>
    </source>
</evidence>
<dbReference type="CDD" id="cd06587">
    <property type="entry name" value="VOC"/>
    <property type="match status" value="1"/>
</dbReference>
<evidence type="ECO:0000313" key="3">
    <source>
        <dbReference type="Proteomes" id="UP000239663"/>
    </source>
</evidence>
<protein>
    <submittedName>
        <fullName evidence="2">Glyoxalase/bleomycin resistance/dioxygenase family protein</fullName>
    </submittedName>
</protein>
<gene>
    <name evidence="2" type="ORF">CYL18_00445</name>
</gene>
<dbReference type="EMBL" id="PKOZ01000001">
    <property type="protein sequence ID" value="PQD96404.1"/>
    <property type="molecule type" value="Genomic_DNA"/>
</dbReference>
<keyword evidence="3" id="KW-1185">Reference proteome</keyword>
<dbReference type="SUPFAM" id="SSF54593">
    <property type="entry name" value="Glyoxalase/Bleomycin resistance protein/Dihydroxybiphenyl dioxygenase"/>
    <property type="match status" value="1"/>
</dbReference>
<proteinExistence type="predicted"/>
<comment type="caution">
    <text evidence="2">The sequence shown here is derived from an EMBL/GenBank/DDBJ whole genome shotgun (WGS) entry which is preliminary data.</text>
</comment>
<dbReference type="Proteomes" id="UP000239663">
    <property type="component" value="Unassembled WGS sequence"/>
</dbReference>
<dbReference type="OrthoDB" id="2608626at2"/>
<feature type="domain" description="VOC" evidence="1">
    <location>
        <begin position="8"/>
        <end position="126"/>
    </location>
</feature>
<dbReference type="GO" id="GO:0051213">
    <property type="term" value="F:dioxygenase activity"/>
    <property type="evidence" value="ECO:0007669"/>
    <property type="project" value="UniProtKB-KW"/>
</dbReference>
<accession>A0A2S7N303</accession>
<name>A0A2S7N303_9BACI</name>
<dbReference type="InterPro" id="IPR029068">
    <property type="entry name" value="Glyas_Bleomycin-R_OHBP_Dase"/>
</dbReference>
<dbReference type="InterPro" id="IPR037523">
    <property type="entry name" value="VOC_core"/>
</dbReference>
<keyword evidence="2" id="KW-0223">Dioxygenase</keyword>